<dbReference type="EMBL" id="JAUOPB010000055">
    <property type="protein sequence ID" value="MDO6424945.1"/>
    <property type="molecule type" value="Genomic_DNA"/>
</dbReference>
<name>A0AAW7XBE3_9GAMM</name>
<proteinExistence type="predicted"/>
<accession>A0AAW7XBE3</accession>
<dbReference type="AlphaFoldDB" id="A0AAW7XBE3"/>
<gene>
    <name evidence="1" type="ORF">Q4521_20855</name>
</gene>
<dbReference type="RefSeq" id="WP_303494253.1">
    <property type="nucleotide sequence ID" value="NZ_JAUOPB010000055.1"/>
</dbReference>
<protein>
    <submittedName>
        <fullName evidence="1">Uncharacterized protein</fullName>
    </submittedName>
</protein>
<feature type="non-terminal residue" evidence="1">
    <location>
        <position position="1"/>
    </location>
</feature>
<sequence length="69" mass="7283">GGTGLYQALTATYAGTVTFSTTPTPIKFEVIDLDLGTSESVTAVRVYNFNVIDKVVTVDTLDPEAVLDA</sequence>
<dbReference type="Proteomes" id="UP001169760">
    <property type="component" value="Unassembled WGS sequence"/>
</dbReference>
<reference evidence="1" key="1">
    <citation type="submission" date="2023-07" db="EMBL/GenBank/DDBJ databases">
        <title>Genome content predicts the carbon catabolic preferences of heterotrophic bacteria.</title>
        <authorList>
            <person name="Gralka M."/>
        </authorList>
    </citation>
    <scope>NUCLEOTIDE SEQUENCE</scope>
    <source>
        <strain evidence="1">I3M17_2</strain>
    </source>
</reference>
<evidence type="ECO:0000313" key="1">
    <source>
        <dbReference type="EMBL" id="MDO6424945.1"/>
    </source>
</evidence>
<comment type="caution">
    <text evidence="1">The sequence shown here is derived from an EMBL/GenBank/DDBJ whole genome shotgun (WGS) entry which is preliminary data.</text>
</comment>
<organism evidence="1 2">
    <name type="scientific">Saccharophagus degradans</name>
    <dbReference type="NCBI Taxonomy" id="86304"/>
    <lineage>
        <taxon>Bacteria</taxon>
        <taxon>Pseudomonadati</taxon>
        <taxon>Pseudomonadota</taxon>
        <taxon>Gammaproteobacteria</taxon>
        <taxon>Cellvibrionales</taxon>
        <taxon>Cellvibrionaceae</taxon>
        <taxon>Saccharophagus</taxon>
    </lineage>
</organism>
<evidence type="ECO:0000313" key="2">
    <source>
        <dbReference type="Proteomes" id="UP001169760"/>
    </source>
</evidence>